<keyword evidence="3" id="KW-0614">Plasmid</keyword>
<keyword evidence="2" id="KW-0732">Signal</keyword>
<geneLocation type="plasmid" evidence="3 4">
    <name>pFLIM01</name>
</geneLocation>
<evidence type="ECO:0000313" key="3">
    <source>
        <dbReference type="EMBL" id="CCH57603.1"/>
    </source>
</evidence>
<proteinExistence type="predicted"/>
<protein>
    <submittedName>
        <fullName evidence="3">Conjugate transposon protein</fullName>
    </submittedName>
</protein>
<evidence type="ECO:0000256" key="2">
    <source>
        <dbReference type="SAM" id="SignalP"/>
    </source>
</evidence>
<reference evidence="3 4" key="1">
    <citation type="journal article" date="2012" name="J. Bacteriol.">
        <title>Genome Sequence of the Filamentous Bacterium Fibrisoma limi BUZ 3T.</title>
        <authorList>
            <person name="Filippini M."/>
            <person name="Qi W."/>
            <person name="Jaenicke S."/>
            <person name="Goesmann A."/>
            <person name="Smits T.H."/>
            <person name="Bagheri H.C."/>
        </authorList>
    </citation>
    <scope>NUCLEOTIDE SEQUENCE [LARGE SCALE GENOMIC DNA]</scope>
    <source>
        <strain evidence="4">BUZ 3T</strain>
        <plasmid evidence="3 4">pFLIM01</plasmid>
    </source>
</reference>
<feature type="region of interest" description="Disordered" evidence="1">
    <location>
        <begin position="48"/>
        <end position="71"/>
    </location>
</feature>
<dbReference type="Proteomes" id="UP000009309">
    <property type="component" value="Plasmid pFLIM01"/>
</dbReference>
<dbReference type="NCBIfam" id="TIGR03780">
    <property type="entry name" value="Bac_Flav_CT_N"/>
    <property type="match status" value="1"/>
</dbReference>
<feature type="chain" id="PRO_5003660205" evidence="2">
    <location>
        <begin position="21"/>
        <end position="353"/>
    </location>
</feature>
<dbReference type="InterPro" id="IPR022298">
    <property type="entry name" value="Conjug_transposon_TraN"/>
</dbReference>
<keyword evidence="4" id="KW-1185">Reference proteome</keyword>
<evidence type="ECO:0000313" key="4">
    <source>
        <dbReference type="Proteomes" id="UP000009309"/>
    </source>
</evidence>
<feature type="signal peptide" evidence="2">
    <location>
        <begin position="1"/>
        <end position="20"/>
    </location>
</feature>
<dbReference type="OrthoDB" id="1038500at2"/>
<dbReference type="AlphaFoldDB" id="I2GU02"/>
<name>I2GU02_9BACT</name>
<gene>
    <name evidence="3" type="primary">traN</name>
    <name evidence="3" type="ORF">BN8_p06797</name>
</gene>
<organism evidence="3 4">
    <name type="scientific">Fibrisoma limi BUZ 3</name>
    <dbReference type="NCBI Taxonomy" id="1185876"/>
    <lineage>
        <taxon>Bacteria</taxon>
        <taxon>Pseudomonadati</taxon>
        <taxon>Bacteroidota</taxon>
        <taxon>Cytophagia</taxon>
        <taxon>Cytophagales</taxon>
        <taxon>Spirosomataceae</taxon>
        <taxon>Fibrisoma</taxon>
    </lineage>
</organism>
<accession>I2GU02</accession>
<sequence length="353" mass="39187">MKNVIHITTLSVAVNLAAFAQQAPETTKPAITNKTSAQMLRLDSLKKRVTNPNIPPPASSPIPENAGVSSAGDVPSPTAVFSYGSIPIQDRNVVRSYYIELAYNKTTCVIFKSPIRSVDLGSKDIIADKANAVDNVLRVKASLIGFNETNFSVMTADGQFYSFVVNYNEYPTMLALDLSVNDDGVVQHKARSINQKGTVVSFAGVNTSQQEIVQNCAYIIDQRRRIKHVGINKYDVEANLRGLYYKDNVLYYKIAIKNKSNLNYDLDYIRFFIVDKTVAKETSHQELEVVPLYVYNQPLVVIPGQNTVEKVFAFQKFTIPDDKVVQVILGEKNGGRTISFTMGNQDILNADTL</sequence>
<evidence type="ECO:0000256" key="1">
    <source>
        <dbReference type="SAM" id="MobiDB-lite"/>
    </source>
</evidence>
<dbReference type="RefSeq" id="WP_015056938.1">
    <property type="nucleotide sequence ID" value="NC_019017.1"/>
</dbReference>
<dbReference type="EMBL" id="HE805916">
    <property type="protein sequence ID" value="CCH57603.1"/>
    <property type="molecule type" value="Genomic_DNA"/>
</dbReference>
<dbReference type="Pfam" id="PF13595">
    <property type="entry name" value="DUF4138"/>
    <property type="match status" value="1"/>
</dbReference>